<dbReference type="GeneID" id="24440622"/>
<keyword evidence="6 12" id="KW-0675">Receptor</keyword>
<dbReference type="InterPro" id="IPR017452">
    <property type="entry name" value="GPCR_Rhodpsn_7TM"/>
</dbReference>
<dbReference type="PANTHER" id="PTHR23112">
    <property type="entry name" value="G PROTEIN-COUPLED RECEPTOR 157-RELATED"/>
    <property type="match status" value="1"/>
</dbReference>
<dbReference type="RefSeq" id="XP_012654364.1">
    <property type="nucleotide sequence ID" value="XM_012798910.1"/>
</dbReference>
<dbReference type="EMBL" id="GG662606">
    <property type="protein sequence ID" value="EWS73093.1"/>
    <property type="molecule type" value="Genomic_DNA"/>
</dbReference>
<feature type="domain" description="G-protein coupled receptors family 2 profile 2" evidence="10">
    <location>
        <begin position="10"/>
        <end position="264"/>
    </location>
</feature>
<dbReference type="PRINTS" id="PR02000">
    <property type="entry name" value="GCR1PLANT"/>
</dbReference>
<dbReference type="GO" id="GO:0007166">
    <property type="term" value="P:cell surface receptor signaling pathway"/>
    <property type="evidence" value="ECO:0007669"/>
    <property type="project" value="InterPro"/>
</dbReference>
<dbReference type="Pfam" id="PF05462">
    <property type="entry name" value="Dicty_CAR"/>
    <property type="match status" value="1"/>
</dbReference>
<organism evidence="12 13">
    <name type="scientific">Tetrahymena thermophila (strain SB210)</name>
    <dbReference type="NCBI Taxonomy" id="312017"/>
    <lineage>
        <taxon>Eukaryota</taxon>
        <taxon>Sar</taxon>
        <taxon>Alveolata</taxon>
        <taxon>Ciliophora</taxon>
        <taxon>Intramacronucleata</taxon>
        <taxon>Oligohymenophorea</taxon>
        <taxon>Hymenostomatida</taxon>
        <taxon>Tetrahymenina</taxon>
        <taxon>Tetrahymenidae</taxon>
        <taxon>Tetrahymena</taxon>
    </lineage>
</organism>
<evidence type="ECO:0000256" key="1">
    <source>
        <dbReference type="ARBA" id="ARBA00004141"/>
    </source>
</evidence>
<name>W7X9L3_TETTS</name>
<dbReference type="InParanoid" id="W7X9L3"/>
<gene>
    <name evidence="12" type="ORF">TTHERM_000775989</name>
</gene>
<evidence type="ECO:0000256" key="9">
    <source>
        <dbReference type="SAM" id="Phobius"/>
    </source>
</evidence>
<dbReference type="PRINTS" id="PR02001">
    <property type="entry name" value="GCR1CAMPR"/>
</dbReference>
<evidence type="ECO:0000256" key="7">
    <source>
        <dbReference type="ARBA" id="ARBA00023224"/>
    </source>
</evidence>
<keyword evidence="13" id="KW-1185">Reference proteome</keyword>
<dbReference type="GO" id="GO:0004930">
    <property type="term" value="F:G protein-coupled receptor activity"/>
    <property type="evidence" value="ECO:0007669"/>
    <property type="project" value="UniProtKB-KW"/>
</dbReference>
<evidence type="ECO:0000256" key="8">
    <source>
        <dbReference type="SAM" id="MobiDB-lite"/>
    </source>
</evidence>
<feature type="transmembrane region" description="Helical" evidence="9">
    <location>
        <begin position="124"/>
        <end position="144"/>
    </location>
</feature>
<proteinExistence type="predicted"/>
<protein>
    <submittedName>
        <fullName evidence="12">Slime mold cyclic AMP receptor</fullName>
    </submittedName>
</protein>
<feature type="transmembrane region" description="Helical" evidence="9">
    <location>
        <begin position="95"/>
        <end position="112"/>
    </location>
</feature>
<feature type="transmembrane region" description="Helical" evidence="9">
    <location>
        <begin position="6"/>
        <end position="33"/>
    </location>
</feature>
<dbReference type="SUPFAM" id="SSF81321">
    <property type="entry name" value="Family A G protein-coupled receptor-like"/>
    <property type="match status" value="1"/>
</dbReference>
<dbReference type="SMR" id="W7X9L3"/>
<dbReference type="GO" id="GO:0007189">
    <property type="term" value="P:adenylate cyclase-activating G protein-coupled receptor signaling pathway"/>
    <property type="evidence" value="ECO:0007669"/>
    <property type="project" value="TreeGrafter"/>
</dbReference>
<feature type="domain" description="G-protein coupled receptors family 1 profile" evidence="11">
    <location>
        <begin position="24"/>
        <end position="260"/>
    </location>
</feature>
<evidence type="ECO:0000256" key="4">
    <source>
        <dbReference type="ARBA" id="ARBA00023040"/>
    </source>
</evidence>
<dbReference type="Gene3D" id="1.20.1070.10">
    <property type="entry name" value="Rhodopsin 7-helix transmembrane proteins"/>
    <property type="match status" value="1"/>
</dbReference>
<accession>W7X9L3</accession>
<dbReference type="KEGG" id="tet:TTHERM_000775989"/>
<feature type="transmembrane region" description="Helical" evidence="9">
    <location>
        <begin position="45"/>
        <end position="63"/>
    </location>
</feature>
<evidence type="ECO:0000256" key="2">
    <source>
        <dbReference type="ARBA" id="ARBA00022692"/>
    </source>
</evidence>
<evidence type="ECO:0000259" key="10">
    <source>
        <dbReference type="PROSITE" id="PS50261"/>
    </source>
</evidence>
<sequence>MLEEEYYTSVAVVIIIMSCLSILGGLIVVLTYVMLKQLRNFALKMVVYLCLSDILSNVAMLLIPPNILHSKIGEYEHSPICTAQSLLQSWGDLSSIIWSGLISVVIFLTVVKRVQVDTLRKKEYIFLIIGFLLPLLVSSIPFINDTYGEDTYYCWVKSSAKNSLVFKILINYAPLWLTFLVITILNCFTTQTIKNMENVPVIQQKSMKKMLLYPYILIITSFWASVVAIMEFSNQEIPEFIQILHHLFARSLGILNACIYGLTPVVRSKLRNSLSVSSLVKSEKKNNIIQKNFKDEQIHSEGDDNNSYQGHDDQINDNFSDSSDDIYNFKNDVAINNGSFNESNFLKTENKKEKLHEILL</sequence>
<evidence type="ECO:0000256" key="6">
    <source>
        <dbReference type="ARBA" id="ARBA00023170"/>
    </source>
</evidence>
<feature type="transmembrane region" description="Helical" evidence="9">
    <location>
        <begin position="164"/>
        <end position="189"/>
    </location>
</feature>
<evidence type="ECO:0000256" key="3">
    <source>
        <dbReference type="ARBA" id="ARBA00022989"/>
    </source>
</evidence>
<dbReference type="InterPro" id="IPR022343">
    <property type="entry name" value="GCR1-cAMP_receptor"/>
</dbReference>
<keyword evidence="2 9" id="KW-0812">Transmembrane</keyword>
<feature type="transmembrane region" description="Helical" evidence="9">
    <location>
        <begin position="242"/>
        <end position="262"/>
    </location>
</feature>
<evidence type="ECO:0000313" key="13">
    <source>
        <dbReference type="Proteomes" id="UP000009168"/>
    </source>
</evidence>
<dbReference type="InterPro" id="IPR017981">
    <property type="entry name" value="GPCR_2-like_7TM"/>
</dbReference>
<keyword evidence="5 9" id="KW-0472">Membrane</keyword>
<comment type="subcellular location">
    <subcellularLocation>
        <location evidence="1">Membrane</location>
        <topology evidence="1">Multi-pass membrane protein</topology>
    </subcellularLocation>
</comment>
<dbReference type="PROSITE" id="PS50261">
    <property type="entry name" value="G_PROTEIN_RECEP_F2_4"/>
    <property type="match status" value="1"/>
</dbReference>
<reference evidence="13" key="1">
    <citation type="journal article" date="2006" name="PLoS Biol.">
        <title>Macronuclear genome sequence of the ciliate Tetrahymena thermophila, a model eukaryote.</title>
        <authorList>
            <person name="Eisen J.A."/>
            <person name="Coyne R.S."/>
            <person name="Wu M."/>
            <person name="Wu D."/>
            <person name="Thiagarajan M."/>
            <person name="Wortman J.R."/>
            <person name="Badger J.H."/>
            <person name="Ren Q."/>
            <person name="Amedeo P."/>
            <person name="Jones K.M."/>
            <person name="Tallon L.J."/>
            <person name="Delcher A.L."/>
            <person name="Salzberg S.L."/>
            <person name="Silva J.C."/>
            <person name="Haas B.J."/>
            <person name="Majoros W.H."/>
            <person name="Farzad M."/>
            <person name="Carlton J.M."/>
            <person name="Smith R.K. Jr."/>
            <person name="Garg J."/>
            <person name="Pearlman R.E."/>
            <person name="Karrer K.M."/>
            <person name="Sun L."/>
            <person name="Manning G."/>
            <person name="Elde N.C."/>
            <person name="Turkewitz A.P."/>
            <person name="Asai D.J."/>
            <person name="Wilkes D.E."/>
            <person name="Wang Y."/>
            <person name="Cai H."/>
            <person name="Collins K."/>
            <person name="Stewart B.A."/>
            <person name="Lee S.R."/>
            <person name="Wilamowska K."/>
            <person name="Weinberg Z."/>
            <person name="Ruzzo W.L."/>
            <person name="Wloga D."/>
            <person name="Gaertig J."/>
            <person name="Frankel J."/>
            <person name="Tsao C.-C."/>
            <person name="Gorovsky M.A."/>
            <person name="Keeling P.J."/>
            <person name="Waller R.F."/>
            <person name="Patron N.J."/>
            <person name="Cherry J.M."/>
            <person name="Stover N.A."/>
            <person name="Krieger C.J."/>
            <person name="del Toro C."/>
            <person name="Ryder H.F."/>
            <person name="Williamson S.C."/>
            <person name="Barbeau R.A."/>
            <person name="Hamilton E.P."/>
            <person name="Orias E."/>
        </authorList>
    </citation>
    <scope>NUCLEOTIDE SEQUENCE [LARGE SCALE GENOMIC DNA]</scope>
    <source>
        <strain evidence="13">SB210</strain>
    </source>
</reference>
<keyword evidence="7" id="KW-0807">Transducer</keyword>
<dbReference type="InterPro" id="IPR022340">
    <property type="entry name" value="GPCR_GCR1_put"/>
</dbReference>
<evidence type="ECO:0000259" key="11">
    <source>
        <dbReference type="PROSITE" id="PS50262"/>
    </source>
</evidence>
<dbReference type="Proteomes" id="UP000009168">
    <property type="component" value="Unassembled WGS sequence"/>
</dbReference>
<dbReference type="OrthoDB" id="300044at2759"/>
<dbReference type="STRING" id="312017.W7X9L3"/>
<dbReference type="AlphaFoldDB" id="W7X9L3"/>
<dbReference type="PROSITE" id="PS50262">
    <property type="entry name" value="G_PROTEIN_RECEP_F1_2"/>
    <property type="match status" value="1"/>
</dbReference>
<dbReference type="GO" id="GO:0005886">
    <property type="term" value="C:plasma membrane"/>
    <property type="evidence" value="ECO:0007669"/>
    <property type="project" value="TreeGrafter"/>
</dbReference>
<keyword evidence="4" id="KW-0297">G-protein coupled receptor</keyword>
<evidence type="ECO:0000313" key="12">
    <source>
        <dbReference type="EMBL" id="EWS73093.1"/>
    </source>
</evidence>
<evidence type="ECO:0000256" key="5">
    <source>
        <dbReference type="ARBA" id="ARBA00023136"/>
    </source>
</evidence>
<feature type="transmembrane region" description="Helical" evidence="9">
    <location>
        <begin position="210"/>
        <end position="230"/>
    </location>
</feature>
<keyword evidence="3 9" id="KW-1133">Transmembrane helix</keyword>
<feature type="region of interest" description="Disordered" evidence="8">
    <location>
        <begin position="294"/>
        <end position="315"/>
    </location>
</feature>
<dbReference type="PANTHER" id="PTHR23112:SF0">
    <property type="entry name" value="TRANSMEMBRANE PROTEIN 116"/>
    <property type="match status" value="1"/>
</dbReference>